<feature type="transmembrane region" description="Helical" evidence="1">
    <location>
        <begin position="71"/>
        <end position="95"/>
    </location>
</feature>
<dbReference type="Gene3D" id="1.20.1300.10">
    <property type="entry name" value="Fumarate reductase/succinate dehydrogenase, transmembrane subunit"/>
    <property type="match status" value="1"/>
</dbReference>
<keyword evidence="1" id="KW-0812">Transmembrane</keyword>
<comment type="caution">
    <text evidence="2">The sequence shown here is derived from an EMBL/GenBank/DDBJ whole genome shotgun (WGS) entry which is preliminary data.</text>
</comment>
<reference evidence="3" key="1">
    <citation type="submission" date="2018-05" db="EMBL/GenBank/DDBJ databases">
        <authorList>
            <person name="Li Y."/>
        </authorList>
    </citation>
    <scope>NUCLEOTIDE SEQUENCE [LARGE SCALE GENOMIC DNA]</scope>
    <source>
        <strain evidence="3">sk1b4</strain>
    </source>
</reference>
<keyword evidence="1" id="KW-1133">Transmembrane helix</keyword>
<evidence type="ECO:0000313" key="3">
    <source>
        <dbReference type="Proteomes" id="UP000245283"/>
    </source>
</evidence>
<dbReference type="InterPro" id="IPR034804">
    <property type="entry name" value="SQR/QFR_C/D"/>
</dbReference>
<dbReference type="RefSeq" id="WP_109093553.1">
    <property type="nucleotide sequence ID" value="NZ_CAMELQ010000046.1"/>
</dbReference>
<dbReference type="NCBIfam" id="TIGR02046">
    <property type="entry name" value="sdhC_b558_fam"/>
    <property type="match status" value="1"/>
</dbReference>
<name>A0A2V1KC19_9ACTO</name>
<sequence length="239" mass="25940">MSTTTEQAPPRPGTWVLKVAMAITGTLLVAFLLIHLFGNFKIFTGPEHFDDYAEWLRVAFAPFLPEGMVLWLFRIVIFGGLFIHVYGAITIWSRGRKARGPHRAGIKASRTGFQGFSARLMPVTGVFTLAFIVIHLMDLTLGIKPVASDSFQHPVGTRPAAYSNVIASFERPWMAAIYIIMMVLISIHVAHGVTTVVQDLGAMGKRVRLVAAIVAGLCALAILLGNAAIPLAVQFGVIS</sequence>
<dbReference type="Proteomes" id="UP000245283">
    <property type="component" value="Unassembled WGS sequence"/>
</dbReference>
<dbReference type="OrthoDB" id="9788081at2"/>
<protein>
    <submittedName>
        <fullName evidence="2">Succinate dehydrogenase</fullName>
    </submittedName>
</protein>
<evidence type="ECO:0000313" key="2">
    <source>
        <dbReference type="EMBL" id="PWF26480.1"/>
    </source>
</evidence>
<organism evidence="2 3">
    <name type="scientific">Ancrocorticia populi</name>
    <dbReference type="NCBI Taxonomy" id="2175228"/>
    <lineage>
        <taxon>Bacteria</taxon>
        <taxon>Bacillati</taxon>
        <taxon>Actinomycetota</taxon>
        <taxon>Actinomycetes</taxon>
        <taxon>Actinomycetales</taxon>
        <taxon>Actinomycetaceae</taxon>
        <taxon>Ancrocorticia</taxon>
    </lineage>
</organism>
<feature type="transmembrane region" description="Helical" evidence="1">
    <location>
        <begin position="209"/>
        <end position="233"/>
    </location>
</feature>
<dbReference type="SUPFAM" id="SSF81343">
    <property type="entry name" value="Fumarate reductase respiratory complex transmembrane subunits"/>
    <property type="match status" value="1"/>
</dbReference>
<feature type="transmembrane region" description="Helical" evidence="1">
    <location>
        <begin position="173"/>
        <end position="197"/>
    </location>
</feature>
<dbReference type="AlphaFoldDB" id="A0A2V1KC19"/>
<keyword evidence="1" id="KW-0472">Membrane</keyword>
<gene>
    <name evidence="2" type="ORF">DD236_06390</name>
</gene>
<dbReference type="CDD" id="cd03498">
    <property type="entry name" value="SQR_TypeB_2_TM"/>
    <property type="match status" value="1"/>
</dbReference>
<keyword evidence="3" id="KW-1185">Reference proteome</keyword>
<dbReference type="InterPro" id="IPR011138">
    <property type="entry name" value="Cytochrome_b-558"/>
</dbReference>
<accession>A0A2V1KC19</accession>
<dbReference type="EMBL" id="QETB01000003">
    <property type="protein sequence ID" value="PWF26480.1"/>
    <property type="molecule type" value="Genomic_DNA"/>
</dbReference>
<proteinExistence type="predicted"/>
<feature type="transmembrane region" description="Helical" evidence="1">
    <location>
        <begin position="15"/>
        <end position="37"/>
    </location>
</feature>
<dbReference type="GO" id="GO:0016020">
    <property type="term" value="C:membrane"/>
    <property type="evidence" value="ECO:0007669"/>
    <property type="project" value="InterPro"/>
</dbReference>
<feature type="transmembrane region" description="Helical" evidence="1">
    <location>
        <begin position="116"/>
        <end position="137"/>
    </location>
</feature>
<evidence type="ECO:0000256" key="1">
    <source>
        <dbReference type="SAM" id="Phobius"/>
    </source>
</evidence>